<evidence type="ECO:0000256" key="1">
    <source>
        <dbReference type="ARBA" id="ARBA00006997"/>
    </source>
</evidence>
<organism evidence="4 5">
    <name type="scientific">Riccia fluitans</name>
    <dbReference type="NCBI Taxonomy" id="41844"/>
    <lineage>
        <taxon>Eukaryota</taxon>
        <taxon>Viridiplantae</taxon>
        <taxon>Streptophyta</taxon>
        <taxon>Embryophyta</taxon>
        <taxon>Marchantiophyta</taxon>
        <taxon>Marchantiopsida</taxon>
        <taxon>Marchantiidae</taxon>
        <taxon>Marchantiales</taxon>
        <taxon>Ricciaceae</taxon>
        <taxon>Riccia</taxon>
    </lineage>
</organism>
<dbReference type="InterPro" id="IPR031322">
    <property type="entry name" value="Shikimate/glucono_kinase"/>
</dbReference>
<evidence type="ECO:0000259" key="3">
    <source>
        <dbReference type="PROSITE" id="PS51203"/>
    </source>
</evidence>
<gene>
    <name evidence="4" type="ORF">R1flu_005500</name>
</gene>
<dbReference type="Pfam" id="PF04969">
    <property type="entry name" value="CS"/>
    <property type="match status" value="1"/>
</dbReference>
<evidence type="ECO:0000313" key="5">
    <source>
        <dbReference type="Proteomes" id="UP001605036"/>
    </source>
</evidence>
<comment type="similarity">
    <text evidence="1">Belongs to the shikimate kinase family.</text>
</comment>
<protein>
    <recommendedName>
        <fullName evidence="3">CS domain-containing protein</fullName>
    </recommendedName>
</protein>
<proteinExistence type="inferred from homology"/>
<keyword evidence="5" id="KW-1185">Reference proteome</keyword>
<dbReference type="Gene3D" id="2.60.40.790">
    <property type="match status" value="1"/>
</dbReference>
<dbReference type="Proteomes" id="UP001605036">
    <property type="component" value="Unassembled WGS sequence"/>
</dbReference>
<accession>A0ABD1YTC6</accession>
<dbReference type="AlphaFoldDB" id="A0ABD1YTC6"/>
<dbReference type="InterPro" id="IPR007052">
    <property type="entry name" value="CS_dom"/>
</dbReference>
<dbReference type="PROSITE" id="PS51203">
    <property type="entry name" value="CS"/>
    <property type="match status" value="1"/>
</dbReference>
<comment type="caution">
    <text evidence="4">The sequence shown here is derived from an EMBL/GenBank/DDBJ whole genome shotgun (WGS) entry which is preliminary data.</text>
</comment>
<dbReference type="CDD" id="cd06463">
    <property type="entry name" value="p23_like"/>
    <property type="match status" value="1"/>
</dbReference>
<dbReference type="InterPro" id="IPR008978">
    <property type="entry name" value="HSP20-like_chaperone"/>
</dbReference>
<dbReference type="PANTHER" id="PTHR21087:SF23">
    <property type="entry name" value="INACTIVE SHIKIMATE KINASE LIKE 2, CHLOROPLASTIC-RELATED"/>
    <property type="match status" value="1"/>
</dbReference>
<dbReference type="Gene3D" id="3.40.50.300">
    <property type="entry name" value="P-loop containing nucleotide triphosphate hydrolases"/>
    <property type="match status" value="1"/>
</dbReference>
<reference evidence="4 5" key="1">
    <citation type="submission" date="2024-09" db="EMBL/GenBank/DDBJ databases">
        <title>Chromosome-scale assembly of Riccia fluitans.</title>
        <authorList>
            <person name="Paukszto L."/>
            <person name="Sawicki J."/>
            <person name="Karawczyk K."/>
            <person name="Piernik-Szablinska J."/>
            <person name="Szczecinska M."/>
            <person name="Mazdziarz M."/>
        </authorList>
    </citation>
    <scope>NUCLEOTIDE SEQUENCE [LARGE SCALE GENOMIC DNA]</scope>
    <source>
        <strain evidence="4">Rf_01</strain>
        <tissue evidence="4">Aerial parts of the thallus</tissue>
    </source>
</reference>
<evidence type="ECO:0000256" key="2">
    <source>
        <dbReference type="SAM" id="MobiDB-lite"/>
    </source>
</evidence>
<evidence type="ECO:0000313" key="4">
    <source>
        <dbReference type="EMBL" id="KAL2634021.1"/>
    </source>
</evidence>
<dbReference type="SUPFAM" id="SSF49764">
    <property type="entry name" value="HSP20-like chaperones"/>
    <property type="match status" value="1"/>
</dbReference>
<dbReference type="Pfam" id="PF01202">
    <property type="entry name" value="SKI"/>
    <property type="match status" value="1"/>
</dbReference>
<feature type="region of interest" description="Disordered" evidence="2">
    <location>
        <begin position="376"/>
        <end position="399"/>
    </location>
</feature>
<dbReference type="InterPro" id="IPR027417">
    <property type="entry name" value="P-loop_NTPase"/>
</dbReference>
<feature type="domain" description="CS" evidence="3">
    <location>
        <begin position="83"/>
        <end position="177"/>
    </location>
</feature>
<dbReference type="EMBL" id="JBHFFA010000003">
    <property type="protein sequence ID" value="KAL2634021.1"/>
    <property type="molecule type" value="Genomic_DNA"/>
</dbReference>
<name>A0ABD1YTC6_9MARC</name>
<sequence length="399" mass="43368">MSTSCVPFCPSSCALSSGPVLRNEFSCPRNLPSVSFCSQLWSLNSSLVGGNNSHVLRRLGTNADKLRSRTRPCRRCFSIQALVKGVDYEFFEEGENLEVRVPLPQDGHYTARFVAVDTQASSLCVGVKTPQGVKILLETSSLYGRIQPHETVWFVDETEVVLSLKKADREQVWPDLVQAWDSLAKGVAAQLQGASVYVVGESTELNWTVAQEIASGLGYVPLKTQQLIEDLAKAPASQITEEEGDGALALCEGAVLKTLSQHVRCVIATLGGKEGLASRHDGWNNLYSGFTVWLKQSQAQDEDSALEEVAKVKQEGNLGYSQADVVVALSGWDADAVQPTAEGALKALKQFLEAEKDLPGKKSLYVRLGCRGDWPDLMPPGWDPNSPQDSLPKAESMVL</sequence>
<dbReference type="PANTHER" id="PTHR21087">
    <property type="entry name" value="SHIKIMATE KINASE"/>
    <property type="match status" value="1"/>
</dbReference>